<feature type="transmembrane region" description="Helical" evidence="8">
    <location>
        <begin position="87"/>
        <end position="108"/>
    </location>
</feature>
<evidence type="ECO:0000256" key="6">
    <source>
        <dbReference type="ARBA" id="ARBA00022989"/>
    </source>
</evidence>
<keyword evidence="4 8" id="KW-0812">Transmembrane</keyword>
<keyword evidence="6 8" id="KW-1133">Transmembrane helix</keyword>
<feature type="transmembrane region" description="Helical" evidence="8">
    <location>
        <begin position="195"/>
        <end position="214"/>
    </location>
</feature>
<name>A0A562KQM0_SPHWJ</name>
<comment type="caution">
    <text evidence="10">The sequence shown here is derived from an EMBL/GenBank/DDBJ whole genome shotgun (WGS) entry which is preliminary data.</text>
</comment>
<keyword evidence="11" id="KW-1185">Reference proteome</keyword>
<reference evidence="10 11" key="1">
    <citation type="journal article" date="2015" name="Stand. Genomic Sci.">
        <title>Genomic Encyclopedia of Bacterial and Archaeal Type Strains, Phase III: the genomes of soil and plant-associated and newly described type strains.</title>
        <authorList>
            <person name="Whitman W.B."/>
            <person name="Woyke T."/>
            <person name="Klenk H.P."/>
            <person name="Zhou Y."/>
            <person name="Lilburn T.G."/>
            <person name="Beck B.J."/>
            <person name="De Vos P."/>
            <person name="Vandamme P."/>
            <person name="Eisen J.A."/>
            <person name="Garrity G."/>
            <person name="Hugenholtz P."/>
            <person name="Kyrpides N.C."/>
        </authorList>
    </citation>
    <scope>NUCLEOTIDE SEQUENCE [LARGE SCALE GENOMIC DNA]</scope>
    <source>
        <strain evidence="10 11">CGMCC 1.7748</strain>
    </source>
</reference>
<evidence type="ECO:0000256" key="7">
    <source>
        <dbReference type="ARBA" id="ARBA00023136"/>
    </source>
</evidence>
<dbReference type="RefSeq" id="WP_021246372.1">
    <property type="nucleotide sequence ID" value="NZ_JACIIY010000001.1"/>
</dbReference>
<dbReference type="InterPro" id="IPR013426">
    <property type="entry name" value="EpsH-like"/>
</dbReference>
<dbReference type="NCBIfam" id="TIGR03109">
    <property type="entry name" value="exosort_XrtA"/>
    <property type="match status" value="1"/>
</dbReference>
<dbReference type="InterPro" id="IPR017540">
    <property type="entry name" value="Exosortase-1"/>
</dbReference>
<dbReference type="AlphaFoldDB" id="A0A562KQM0"/>
<evidence type="ECO:0000256" key="4">
    <source>
        <dbReference type="ARBA" id="ARBA00022692"/>
    </source>
</evidence>
<evidence type="ECO:0000256" key="3">
    <source>
        <dbReference type="ARBA" id="ARBA00022670"/>
    </source>
</evidence>
<dbReference type="GO" id="GO:0006508">
    <property type="term" value="P:proteolysis"/>
    <property type="evidence" value="ECO:0007669"/>
    <property type="project" value="UniProtKB-KW"/>
</dbReference>
<dbReference type="InterPro" id="IPR019127">
    <property type="entry name" value="Exosortase"/>
</dbReference>
<feature type="transmembrane region" description="Helical" evidence="8">
    <location>
        <begin position="21"/>
        <end position="38"/>
    </location>
</feature>
<evidence type="ECO:0000256" key="8">
    <source>
        <dbReference type="SAM" id="Phobius"/>
    </source>
</evidence>
<dbReference type="NCBIfam" id="TIGR04178">
    <property type="entry name" value="exo_archaeo"/>
    <property type="match status" value="1"/>
</dbReference>
<feature type="transmembrane region" description="Helical" evidence="8">
    <location>
        <begin position="120"/>
        <end position="142"/>
    </location>
</feature>
<dbReference type="InterPro" id="IPR014263">
    <property type="entry name" value="Methanolan_biosynth_EpsI"/>
</dbReference>
<proteinExistence type="predicted"/>
<feature type="domain" description="Methanolan biosynthesis EpsI" evidence="9">
    <location>
        <begin position="312"/>
        <end position="497"/>
    </location>
</feature>
<comment type="subcellular location">
    <subcellularLocation>
        <location evidence="1">Cell membrane</location>
        <topology evidence="1">Multi-pass membrane protein</topology>
    </subcellularLocation>
</comment>
<gene>
    <name evidence="10" type="ORF">IQ35_00280</name>
</gene>
<organism evidence="10 11">
    <name type="scientific">Sphingobium wenxiniae (strain DSM 21828 / CGMCC 1.7748 / JZ-1)</name>
    <dbReference type="NCBI Taxonomy" id="595605"/>
    <lineage>
        <taxon>Bacteria</taxon>
        <taxon>Pseudomonadati</taxon>
        <taxon>Pseudomonadota</taxon>
        <taxon>Alphaproteobacteria</taxon>
        <taxon>Sphingomonadales</taxon>
        <taxon>Sphingomonadaceae</taxon>
        <taxon>Sphingobium</taxon>
    </lineage>
</organism>
<keyword evidence="3" id="KW-0645">Protease</keyword>
<dbReference type="Pfam" id="PF11984">
    <property type="entry name" value="DUF3485"/>
    <property type="match status" value="1"/>
</dbReference>
<dbReference type="Pfam" id="PF09721">
    <property type="entry name" value="Exosortase_EpsH"/>
    <property type="match status" value="1"/>
</dbReference>
<dbReference type="GO" id="GO:0005886">
    <property type="term" value="C:plasma membrane"/>
    <property type="evidence" value="ECO:0007669"/>
    <property type="project" value="UniProtKB-SubCell"/>
</dbReference>
<keyword evidence="2" id="KW-1003">Cell membrane</keyword>
<evidence type="ECO:0000259" key="9">
    <source>
        <dbReference type="Pfam" id="PF11984"/>
    </source>
</evidence>
<evidence type="ECO:0000313" key="10">
    <source>
        <dbReference type="EMBL" id="TWH97682.1"/>
    </source>
</evidence>
<dbReference type="EMBL" id="VLKK01000001">
    <property type="protein sequence ID" value="TWH97682.1"/>
    <property type="molecule type" value="Genomic_DNA"/>
</dbReference>
<dbReference type="InterPro" id="IPR026392">
    <property type="entry name" value="Exo/Archaeosortase_dom"/>
</dbReference>
<sequence>MTEQALSFMRARRMELSGWRGHLTALGVVALAILALFFDDVHSMVSIWWNASTFGHCLFVPLLVGWLVQQRIPGLKQLDPVAWTPGLLWLGAGVTAWLVGAASGVALIRHGALIVMLQGATISLLGPAISRALAFPLFYAFFMVPFGEELVPHLQLVTARLSMLFLTGAGVPAHLDGIFITTPTGYFEVAEACSGAKFLIAMTAYGVLVCNVCFRSWPRRLIFMAGALSLSVLANGVRAFATILVAHMTTVDAAVGFDHVVYGWVFFAIILVIVMATAWPFFDRKPGDPWFDPRQFQGKARAAATGTIAGAALALIAAAPLWLAATAAAGEPLPPTLNLPQVPGWTHSDTSQRYPWKPRFDGADHFVMARYRNAAGQVVDLAIATYDRQEERRELVGFGQGAVDPDGKWVWSSPAPAPRNGLGEQITAPGPVVRDVVSFFTVGAADPTGSKAHVKLATMQARLLGTDQRASAILVSAEEAEGQPAGKAIAAFLADLGDVKDLADRSVGIHQGLSGSDSADSP</sequence>
<feature type="transmembrane region" description="Helical" evidence="8">
    <location>
        <begin position="221"/>
        <end position="241"/>
    </location>
</feature>
<dbReference type="GO" id="GO:0008233">
    <property type="term" value="F:peptidase activity"/>
    <property type="evidence" value="ECO:0007669"/>
    <property type="project" value="UniProtKB-KW"/>
</dbReference>
<feature type="transmembrane region" description="Helical" evidence="8">
    <location>
        <begin position="261"/>
        <end position="282"/>
    </location>
</feature>
<evidence type="ECO:0000313" key="11">
    <source>
        <dbReference type="Proteomes" id="UP000316624"/>
    </source>
</evidence>
<feature type="transmembrane region" description="Helical" evidence="8">
    <location>
        <begin position="303"/>
        <end position="325"/>
    </location>
</feature>
<accession>A0A562KQM0</accession>
<keyword evidence="5" id="KW-0378">Hydrolase</keyword>
<dbReference type="NCBIfam" id="TIGR02914">
    <property type="entry name" value="EpsI_fam"/>
    <property type="match status" value="1"/>
</dbReference>
<evidence type="ECO:0000256" key="5">
    <source>
        <dbReference type="ARBA" id="ARBA00022801"/>
    </source>
</evidence>
<feature type="transmembrane region" description="Helical" evidence="8">
    <location>
        <begin position="154"/>
        <end position="175"/>
    </location>
</feature>
<evidence type="ECO:0000256" key="2">
    <source>
        <dbReference type="ARBA" id="ARBA00022475"/>
    </source>
</evidence>
<dbReference type="NCBIfam" id="TIGR02602">
    <property type="entry name" value="8TM_EpsH"/>
    <property type="match status" value="1"/>
</dbReference>
<protein>
    <submittedName>
        <fullName evidence="10">Exosortase A</fullName>
    </submittedName>
</protein>
<keyword evidence="7 8" id="KW-0472">Membrane</keyword>
<dbReference type="Proteomes" id="UP000316624">
    <property type="component" value="Unassembled WGS sequence"/>
</dbReference>
<feature type="transmembrane region" description="Helical" evidence="8">
    <location>
        <begin position="44"/>
        <end position="67"/>
    </location>
</feature>
<evidence type="ECO:0000256" key="1">
    <source>
        <dbReference type="ARBA" id="ARBA00004651"/>
    </source>
</evidence>